<dbReference type="Pfam" id="PF03476">
    <property type="entry name" value="MOSC_N"/>
    <property type="match status" value="1"/>
</dbReference>
<dbReference type="SUPFAM" id="SSF141673">
    <property type="entry name" value="MOSC N-terminal domain-like"/>
    <property type="match status" value="1"/>
</dbReference>
<dbReference type="EMBL" id="JAUUCC010000131">
    <property type="protein sequence ID" value="MEE2054830.1"/>
    <property type="molecule type" value="Genomic_DNA"/>
</dbReference>
<dbReference type="InterPro" id="IPR011037">
    <property type="entry name" value="Pyrv_Knase-like_insert_dom_sf"/>
</dbReference>
<evidence type="ECO:0000259" key="1">
    <source>
        <dbReference type="PROSITE" id="PS51340"/>
    </source>
</evidence>
<dbReference type="PROSITE" id="PS51340">
    <property type="entry name" value="MOSC"/>
    <property type="match status" value="1"/>
</dbReference>
<organism evidence="2 3">
    <name type="scientific">Nocardiopsis tropica</name>
    <dbReference type="NCBI Taxonomy" id="109330"/>
    <lineage>
        <taxon>Bacteria</taxon>
        <taxon>Bacillati</taxon>
        <taxon>Actinomycetota</taxon>
        <taxon>Actinomycetes</taxon>
        <taxon>Streptosporangiales</taxon>
        <taxon>Nocardiopsidaceae</taxon>
        <taxon>Nocardiopsis</taxon>
    </lineage>
</organism>
<comment type="caution">
    <text evidence="2">The sequence shown here is derived from an EMBL/GenBank/DDBJ whole genome shotgun (WGS) entry which is preliminary data.</text>
</comment>
<accession>A0ABU7KZY3</accession>
<dbReference type="InterPro" id="IPR005303">
    <property type="entry name" value="MOCOS_middle"/>
</dbReference>
<dbReference type="InterPro" id="IPR005302">
    <property type="entry name" value="MoCF_Sase_C"/>
</dbReference>
<dbReference type="Proteomes" id="UP001348641">
    <property type="component" value="Unassembled WGS sequence"/>
</dbReference>
<dbReference type="RefSeq" id="WP_330161648.1">
    <property type="nucleotide sequence ID" value="NZ_BAAAJA010000018.1"/>
</dbReference>
<dbReference type="PANTHER" id="PTHR14237">
    <property type="entry name" value="MOLYBDOPTERIN COFACTOR SULFURASE MOSC"/>
    <property type="match status" value="1"/>
</dbReference>
<name>A0ABU7KZY3_9ACTN</name>
<dbReference type="Pfam" id="PF03473">
    <property type="entry name" value="MOSC"/>
    <property type="match status" value="1"/>
</dbReference>
<protein>
    <submittedName>
        <fullName evidence="2">MOSC N-terminal beta barrel domain-containing protein</fullName>
    </submittedName>
</protein>
<feature type="domain" description="MOSC" evidence="1">
    <location>
        <begin position="119"/>
        <end position="268"/>
    </location>
</feature>
<dbReference type="PANTHER" id="PTHR14237:SF19">
    <property type="entry name" value="MITOCHONDRIAL AMIDOXIME REDUCING COMPONENT 1"/>
    <property type="match status" value="1"/>
</dbReference>
<reference evidence="2 3" key="1">
    <citation type="submission" date="2023-07" db="EMBL/GenBank/DDBJ databases">
        <authorList>
            <person name="Girao M."/>
            <person name="Carvalho M.F."/>
        </authorList>
    </citation>
    <scope>NUCLEOTIDE SEQUENCE [LARGE SCALE GENOMIC DNA]</scope>
    <source>
        <strain evidence="2 3">66/93</strain>
    </source>
</reference>
<proteinExistence type="predicted"/>
<dbReference type="SUPFAM" id="SSF50800">
    <property type="entry name" value="PK beta-barrel domain-like"/>
    <property type="match status" value="1"/>
</dbReference>
<evidence type="ECO:0000313" key="3">
    <source>
        <dbReference type="Proteomes" id="UP001348641"/>
    </source>
</evidence>
<sequence>MAQISELVHYPVKGCAGTSLCSALVTPAGIAHDRTFMVVDDGGGFRSQRNDPRLARVRAGITGDGARLRLDTDGFGHVDVGVDPGGPQLDVVLHRKPFVGVDQGDEVSGWLSEVLGAPSRLVRVPDDHARLTGGWTPGTSGFADSTAVLMASASSLDLLGARILERGAEPVPIDRFRPNVVVSGWEEPHTEDRVRSVRLGGAELGYAKVCIRCVGTTVDQARGERSGPEPLRTLAGYRRADGGGVSFGSLFAVTLPGSAAVGDAVEVLEWGEPEEGLGGRLAEVLA</sequence>
<evidence type="ECO:0000313" key="2">
    <source>
        <dbReference type="EMBL" id="MEE2054830.1"/>
    </source>
</evidence>
<gene>
    <name evidence="2" type="ORF">Q8A49_30470</name>
</gene>